<evidence type="ECO:0000256" key="4">
    <source>
        <dbReference type="ARBA" id="ARBA00023295"/>
    </source>
</evidence>
<dbReference type="Gene3D" id="3.20.110.10">
    <property type="entry name" value="Glycoside hydrolase 38, N terminal domain"/>
    <property type="match status" value="1"/>
</dbReference>
<dbReference type="InterPro" id="IPR011013">
    <property type="entry name" value="Gal_mutarotase_sf_dom"/>
</dbReference>
<dbReference type="InterPro" id="IPR028995">
    <property type="entry name" value="Glyco_hydro_57/38_cen_sf"/>
</dbReference>
<sequence>MTEETMAVKERKLPKIKEKTLHMIGNAHLDPVWLWQWQEGFQETKATFRSALDRMKEYPDFVFTNSSAANYEWIENNEPEMFEEIKQRIKEGRWEIVGGWWVQPDCNIPSGESFVRQGLYGQRYFQEKFGVTAKVGYNVDSFGHHGMLPQILKKSGMDYYIFMRPNPQEKGLPGRLFWWESDDGSRVLSFRIPFEYCTWGKDLEKHIRRNAGELKAPFNDLMTFYGVGNHGGGPTKENIESIKRLNEDPSFPNLVLSTPNKFFEELMKQNLPFPVVHDDLQHHASGCYAVHSGIKRWNREAENALVKAEKFSALASWVTGQKYPLSEYDRAWKNVLFNQFHDILAGTSLEEAYEDARNMHGEAMSIAGRGVNYAIQSLSWRIDIEQEEGMKPIVVFNPHSWNSKVNIEVEVGGLKEGDILVDEKGKQIPMQTVQSHATAGGRYRISFIAVLPSMGYRVYKIVRSKISKDFEPIKATDTTLENDRLRVVIDPVTGFVTSLFDKTKNLEILEGPSAKPVVIHDQSDTWSHNVLQYKDEAGKFTAKSVNLVEHGSVKSVIRVISEYGTSLLVQDFTMYKDLDQIDVHCTLNWQEQFKALKLKFPVNLVFRKATYEIPYGHMVRECNGEEEPGQSWIDMSGTHPPTGEVYGLSLLNDGKYSFDIDNKEMSLTVLRSPIYAHHDPVIPREDGHYTFIDQGVQKFTYSLLPHKGNWETAGTVKRAAELNQKPISIIETYHKGSLPQKDSFLTVDVDNVIVSVVKQAEEGDYLIVRAYETANDGTGAVIQLPKWNRTIEAYFKPSEIKTFRIPRDPSEPIVETNLLEWEV</sequence>
<dbReference type="SUPFAM" id="SSF88688">
    <property type="entry name" value="Families 57/38 glycoside transferase middle domain"/>
    <property type="match status" value="1"/>
</dbReference>
<dbReference type="Gene3D" id="2.70.98.30">
    <property type="entry name" value="Golgi alpha-mannosidase II, domain 4"/>
    <property type="match status" value="1"/>
</dbReference>
<dbReference type="PANTHER" id="PTHR46017:SF1">
    <property type="entry name" value="ALPHA-MANNOSIDASE 2C1"/>
    <property type="match status" value="1"/>
</dbReference>
<keyword evidence="2" id="KW-0479">Metal-binding</keyword>
<protein>
    <submittedName>
        <fullName evidence="6">Glycoside hydrolase family 38 C-terminal domain-containing protein</fullName>
    </submittedName>
</protein>
<keyword evidence="7" id="KW-1185">Reference proteome</keyword>
<evidence type="ECO:0000313" key="7">
    <source>
        <dbReference type="Proteomes" id="UP001168694"/>
    </source>
</evidence>
<keyword evidence="3 6" id="KW-0378">Hydrolase</keyword>
<dbReference type="Gene3D" id="2.60.40.1180">
    <property type="entry name" value="Golgi alpha-mannosidase II"/>
    <property type="match status" value="1"/>
</dbReference>
<feature type="domain" description="Glycoside hydrolase family 38 central" evidence="5">
    <location>
        <begin position="282"/>
        <end position="360"/>
    </location>
</feature>
<dbReference type="Pfam" id="PF01074">
    <property type="entry name" value="Glyco_hydro_38N"/>
    <property type="match status" value="1"/>
</dbReference>
<dbReference type="Gene3D" id="1.20.1270.50">
    <property type="entry name" value="Glycoside hydrolase family 38, central domain"/>
    <property type="match status" value="1"/>
</dbReference>
<keyword evidence="4" id="KW-0326">Glycosidase</keyword>
<organism evidence="6 7">
    <name type="scientific">Fictibacillus terranigra</name>
    <dbReference type="NCBI Taxonomy" id="3058424"/>
    <lineage>
        <taxon>Bacteria</taxon>
        <taxon>Bacillati</taxon>
        <taxon>Bacillota</taxon>
        <taxon>Bacilli</taxon>
        <taxon>Bacillales</taxon>
        <taxon>Fictibacillaceae</taxon>
        <taxon>Fictibacillus</taxon>
    </lineage>
</organism>
<name>A0ABT8EBL7_9BACL</name>
<dbReference type="InterPro" id="IPR011682">
    <property type="entry name" value="Glyco_hydro_38_C"/>
</dbReference>
<dbReference type="InterPro" id="IPR037094">
    <property type="entry name" value="Glyco_hydro_38_cen_sf"/>
</dbReference>
<dbReference type="InterPro" id="IPR013780">
    <property type="entry name" value="Glyco_hydro_b"/>
</dbReference>
<dbReference type="CDD" id="cd10789">
    <property type="entry name" value="GH38N_AMII_ER_cytosolic"/>
    <property type="match status" value="1"/>
</dbReference>
<dbReference type="RefSeq" id="WP_290401428.1">
    <property type="nucleotide sequence ID" value="NZ_JAUHLN010000005.1"/>
</dbReference>
<dbReference type="Proteomes" id="UP001168694">
    <property type="component" value="Unassembled WGS sequence"/>
</dbReference>
<reference evidence="6" key="1">
    <citation type="submission" date="2023-06" db="EMBL/GenBank/DDBJ databases">
        <title>Draft Genome Sequences of Representative Paenibacillus Polymyxa, Bacillus cereus, Fictibacillus sp., and Brevibacillus agri Strains Isolated from Amazonian Dark Earth.</title>
        <authorList>
            <person name="Pellegrinetti T.A."/>
            <person name="Cunha I.C.M."/>
            <person name="Chaves M.G."/>
            <person name="Freitas A.S."/>
            <person name="Silva A.V.R."/>
            <person name="Tsai S.M."/>
            <person name="Mendes L.W."/>
        </authorList>
    </citation>
    <scope>NUCLEOTIDE SEQUENCE</scope>
    <source>
        <strain evidence="6">CENA-BCM004</strain>
    </source>
</reference>
<dbReference type="EMBL" id="JAUHLN010000005">
    <property type="protein sequence ID" value="MDN4075314.1"/>
    <property type="molecule type" value="Genomic_DNA"/>
</dbReference>
<dbReference type="Pfam" id="PF17677">
    <property type="entry name" value="Glyco_hydro38C2"/>
    <property type="match status" value="1"/>
</dbReference>
<evidence type="ECO:0000256" key="2">
    <source>
        <dbReference type="ARBA" id="ARBA00022723"/>
    </source>
</evidence>
<gene>
    <name evidence="6" type="ORF">QYF49_20330</name>
</gene>
<evidence type="ECO:0000256" key="1">
    <source>
        <dbReference type="ARBA" id="ARBA00009792"/>
    </source>
</evidence>
<dbReference type="InterPro" id="IPR027291">
    <property type="entry name" value="Glyco_hydro_38_N_sf"/>
</dbReference>
<evidence type="ECO:0000256" key="3">
    <source>
        <dbReference type="ARBA" id="ARBA00022801"/>
    </source>
</evidence>
<dbReference type="PANTHER" id="PTHR46017">
    <property type="entry name" value="ALPHA-MANNOSIDASE 2C1"/>
    <property type="match status" value="1"/>
</dbReference>
<proteinExistence type="inferred from homology"/>
<dbReference type="Pfam" id="PF07748">
    <property type="entry name" value="Glyco_hydro_38C"/>
    <property type="match status" value="1"/>
</dbReference>
<dbReference type="InterPro" id="IPR000602">
    <property type="entry name" value="Glyco_hydro_38_N"/>
</dbReference>
<comment type="similarity">
    <text evidence="1">Belongs to the glycosyl hydrolase 38 family.</text>
</comment>
<dbReference type="SUPFAM" id="SSF88713">
    <property type="entry name" value="Glycoside hydrolase/deacetylase"/>
    <property type="match status" value="1"/>
</dbReference>
<dbReference type="Pfam" id="PF09261">
    <property type="entry name" value="Alpha-mann_mid"/>
    <property type="match status" value="1"/>
</dbReference>
<dbReference type="SMART" id="SM00872">
    <property type="entry name" value="Alpha-mann_mid"/>
    <property type="match status" value="1"/>
</dbReference>
<accession>A0ABT8EBL7</accession>
<evidence type="ECO:0000259" key="5">
    <source>
        <dbReference type="SMART" id="SM00872"/>
    </source>
</evidence>
<dbReference type="GO" id="GO:0016787">
    <property type="term" value="F:hydrolase activity"/>
    <property type="evidence" value="ECO:0007669"/>
    <property type="project" value="UniProtKB-KW"/>
</dbReference>
<comment type="caution">
    <text evidence="6">The sequence shown here is derived from an EMBL/GenBank/DDBJ whole genome shotgun (WGS) entry which is preliminary data.</text>
</comment>
<dbReference type="InterPro" id="IPR041147">
    <property type="entry name" value="GH38_C"/>
</dbReference>
<evidence type="ECO:0000313" key="6">
    <source>
        <dbReference type="EMBL" id="MDN4075314.1"/>
    </source>
</evidence>
<dbReference type="InterPro" id="IPR011330">
    <property type="entry name" value="Glyco_hydro/deAcase_b/a-brl"/>
</dbReference>
<dbReference type="SUPFAM" id="SSF74650">
    <property type="entry name" value="Galactose mutarotase-like"/>
    <property type="match status" value="1"/>
</dbReference>
<dbReference type="InterPro" id="IPR015341">
    <property type="entry name" value="Glyco_hydro_38_cen"/>
</dbReference>